<sequence length="71" mass="7469">MSLAGTSRQLLDVHCCEDGAPPVFHHTGEIGAEGRHNGWPAKAVLANRMLGATGVSDSIDGFDRFGGACFR</sequence>
<protein>
    <submittedName>
        <fullName evidence="1">Uncharacterized protein</fullName>
    </submittedName>
</protein>
<name>A0A455U2B3_9GAMM</name>
<dbReference type="Proteomes" id="UP000320231">
    <property type="component" value="Chromosome"/>
</dbReference>
<evidence type="ECO:0000313" key="1">
    <source>
        <dbReference type="EMBL" id="BBI60116.1"/>
    </source>
</evidence>
<dbReference type="AlphaFoldDB" id="A0A455U2B3"/>
<proteinExistence type="predicted"/>
<gene>
    <name evidence="1" type="ORF">HSBAA_14220</name>
</gene>
<accession>A0A455U2B3</accession>
<organism evidence="1 2">
    <name type="scientific">Vreelandella sulfidaeris</name>
    <dbReference type="NCBI Taxonomy" id="115553"/>
    <lineage>
        <taxon>Bacteria</taxon>
        <taxon>Pseudomonadati</taxon>
        <taxon>Pseudomonadota</taxon>
        <taxon>Gammaproteobacteria</taxon>
        <taxon>Oceanospirillales</taxon>
        <taxon>Halomonadaceae</taxon>
        <taxon>Vreelandella</taxon>
    </lineage>
</organism>
<evidence type="ECO:0000313" key="2">
    <source>
        <dbReference type="Proteomes" id="UP000320231"/>
    </source>
</evidence>
<dbReference type="KEGG" id="hsr:HSBAA_14220"/>
<dbReference type="EMBL" id="AP019514">
    <property type="protein sequence ID" value="BBI60116.1"/>
    <property type="molecule type" value="Genomic_DNA"/>
</dbReference>
<reference evidence="1 2" key="1">
    <citation type="journal article" date="2019" name="Microbiol. Resour. Announc.">
        <title>Complete Genome Sequence of Halomonas sulfidaeris Strain Esulfide1 Isolated from a Metal Sulfide Rock at a Depth of 2,200 Meters, Obtained Using Nanopore Sequencing.</title>
        <authorList>
            <person name="Saito M."/>
            <person name="Nishigata A."/>
            <person name="Galipon J."/>
            <person name="Arakawa K."/>
        </authorList>
    </citation>
    <scope>NUCLEOTIDE SEQUENCE [LARGE SCALE GENOMIC DNA]</scope>
    <source>
        <strain evidence="1 2">ATCC BAA-803</strain>
    </source>
</reference>